<dbReference type="NCBIfam" id="TIGR00797">
    <property type="entry name" value="matE"/>
    <property type="match status" value="1"/>
</dbReference>
<name>A0AAP5I522_9CYAN</name>
<feature type="transmembrane region" description="Helical" evidence="10">
    <location>
        <begin position="288"/>
        <end position="306"/>
    </location>
</feature>
<evidence type="ECO:0000256" key="8">
    <source>
        <dbReference type="ARBA" id="ARBA00023136"/>
    </source>
</evidence>
<feature type="transmembrane region" description="Helical" evidence="10">
    <location>
        <begin position="60"/>
        <end position="81"/>
    </location>
</feature>
<dbReference type="PANTHER" id="PTHR43298">
    <property type="entry name" value="MULTIDRUG RESISTANCE PROTEIN NORM-RELATED"/>
    <property type="match status" value="1"/>
</dbReference>
<reference evidence="12" key="1">
    <citation type="journal article" date="2021" name="Science">
        <title>Hunting the eagle killer: A cyanobacterial neurotoxin causes vacuolar myelinopathy.</title>
        <authorList>
            <person name="Breinlinger S."/>
            <person name="Phillips T.J."/>
            <person name="Haram B.N."/>
            <person name="Mares J."/>
            <person name="Martinez Yerena J.A."/>
            <person name="Hrouzek P."/>
            <person name="Sobotka R."/>
            <person name="Henderson W.M."/>
            <person name="Schmieder P."/>
            <person name="Williams S.M."/>
            <person name="Lauderdale J.D."/>
            <person name="Wilde H.D."/>
            <person name="Gerrin W."/>
            <person name="Kust A."/>
            <person name="Washington J.W."/>
            <person name="Wagner C."/>
            <person name="Geier B."/>
            <person name="Liebeke M."/>
            <person name="Enke H."/>
            <person name="Niedermeyer T.H.J."/>
            <person name="Wilde S.B."/>
        </authorList>
    </citation>
    <scope>NUCLEOTIDE SEQUENCE [LARGE SCALE GENOMIC DNA]</scope>
    <source>
        <strain evidence="12">Thurmond2011</strain>
    </source>
</reference>
<evidence type="ECO:0000256" key="4">
    <source>
        <dbReference type="ARBA" id="ARBA00020268"/>
    </source>
</evidence>
<dbReference type="GO" id="GO:0005886">
    <property type="term" value="C:plasma membrane"/>
    <property type="evidence" value="ECO:0007669"/>
    <property type="project" value="TreeGrafter"/>
</dbReference>
<gene>
    <name evidence="11" type="ORF">G7B40_011450</name>
</gene>
<feature type="transmembrane region" description="Helical" evidence="10">
    <location>
        <begin position="152"/>
        <end position="169"/>
    </location>
</feature>
<keyword evidence="12" id="KW-1185">Reference proteome</keyword>
<dbReference type="RefSeq" id="WP_208338746.1">
    <property type="nucleotide sequence ID" value="NZ_CAWQFN010000191.1"/>
</dbReference>
<keyword evidence="8 10" id="KW-0472">Membrane</keyword>
<feature type="transmembrane region" description="Helical" evidence="10">
    <location>
        <begin position="27"/>
        <end position="54"/>
    </location>
</feature>
<feature type="transmembrane region" description="Helical" evidence="10">
    <location>
        <begin position="102"/>
        <end position="122"/>
    </location>
</feature>
<dbReference type="InterPro" id="IPR002528">
    <property type="entry name" value="MATE_fam"/>
</dbReference>
<feature type="transmembrane region" description="Helical" evidence="10">
    <location>
        <begin position="257"/>
        <end position="282"/>
    </location>
</feature>
<evidence type="ECO:0000256" key="5">
    <source>
        <dbReference type="ARBA" id="ARBA00022448"/>
    </source>
</evidence>
<evidence type="ECO:0000313" key="12">
    <source>
        <dbReference type="Proteomes" id="UP000667802"/>
    </source>
</evidence>
<keyword evidence="6 10" id="KW-0812">Transmembrane</keyword>
<evidence type="ECO:0000256" key="3">
    <source>
        <dbReference type="ARBA" id="ARBA00010199"/>
    </source>
</evidence>
<feature type="transmembrane region" description="Helical" evidence="10">
    <location>
        <begin position="208"/>
        <end position="227"/>
    </location>
</feature>
<proteinExistence type="inferred from homology"/>
<comment type="subcellular location">
    <subcellularLocation>
        <location evidence="2">Membrane</location>
        <topology evidence="2">Multi-pass membrane protein</topology>
    </subcellularLocation>
</comment>
<dbReference type="Proteomes" id="UP000667802">
    <property type="component" value="Unassembled WGS sequence"/>
</dbReference>
<feature type="transmembrane region" description="Helical" evidence="10">
    <location>
        <begin position="176"/>
        <end position="196"/>
    </location>
</feature>
<dbReference type="EMBL" id="JAALHA020000004">
    <property type="protein sequence ID" value="MDR9895178.1"/>
    <property type="molecule type" value="Genomic_DNA"/>
</dbReference>
<evidence type="ECO:0000313" key="11">
    <source>
        <dbReference type="EMBL" id="MDR9895178.1"/>
    </source>
</evidence>
<comment type="caution">
    <text evidence="11">The sequence shown here is derived from an EMBL/GenBank/DDBJ whole genome shotgun (WGS) entry which is preliminary data.</text>
</comment>
<feature type="transmembrane region" description="Helical" evidence="10">
    <location>
        <begin position="402"/>
        <end position="420"/>
    </location>
</feature>
<evidence type="ECO:0000256" key="7">
    <source>
        <dbReference type="ARBA" id="ARBA00022989"/>
    </source>
</evidence>
<dbReference type="GO" id="GO:0015297">
    <property type="term" value="F:antiporter activity"/>
    <property type="evidence" value="ECO:0007669"/>
    <property type="project" value="InterPro"/>
</dbReference>
<evidence type="ECO:0000256" key="9">
    <source>
        <dbReference type="ARBA" id="ARBA00031636"/>
    </source>
</evidence>
<dbReference type="InterPro" id="IPR044644">
    <property type="entry name" value="DinF-like"/>
</dbReference>
<evidence type="ECO:0000256" key="2">
    <source>
        <dbReference type="ARBA" id="ARBA00004141"/>
    </source>
</evidence>
<dbReference type="CDD" id="cd13136">
    <property type="entry name" value="MATE_DinF_like"/>
    <property type="match status" value="1"/>
</dbReference>
<dbReference type="InterPro" id="IPR050222">
    <property type="entry name" value="MATE_MdtK"/>
</dbReference>
<dbReference type="PANTHER" id="PTHR43298:SF2">
    <property type="entry name" value="FMN_FAD EXPORTER YEEO-RELATED"/>
    <property type="match status" value="1"/>
</dbReference>
<feature type="transmembrane region" description="Helical" evidence="10">
    <location>
        <begin position="326"/>
        <end position="352"/>
    </location>
</feature>
<sequence length="468" mass="51292">MGDRLRGFLNREQNKTLFKEYNFLSRFYRLAFINILSTIMEPLVGTISIVFLGHQAQIEHLAGVTLSTTLFNYMYFIVNFLRMGTTGVTAQAVGRNDSEQMLLVALRNSLIGLAIGGLLLVLQYPLQHLWFSAISAVPEVKASGINYFNTRIWGAPAVVVNLVLIGWFLGREMSSYVLLMSVVGNGANIFFDYVFIVRWNMGATGAGLSQAISPYLVLVIGITLAILKIDWKEFPSAASKFWDAGAFKKVVTLNGNLFIRSSATMFVATIFTILASTLGTTILAENALLLQVALLSIYCFEAIGFATETLSGNFKGQQTTKQLLPLLQVTVGTSLQIGIICSVVCILFPETIFGLLTNYSEVTSLLTRDVPWLLPILAFSSVYLILDGYFAGLALGSILRNAALFSVIFGFAPLALIAWYYHNNYILLSSVSVWALTRAILLALQVPSTLKDLSQAQQPSFPSSGNEA</sequence>
<evidence type="ECO:0000256" key="10">
    <source>
        <dbReference type="SAM" id="Phobius"/>
    </source>
</evidence>
<keyword evidence="7 10" id="KW-1133">Transmembrane helix</keyword>
<dbReference type="GO" id="GO:0042910">
    <property type="term" value="F:xenobiotic transmembrane transporter activity"/>
    <property type="evidence" value="ECO:0007669"/>
    <property type="project" value="InterPro"/>
</dbReference>
<accession>A0AAP5I522</accession>
<protein>
    <recommendedName>
        <fullName evidence="4">Probable multidrug resistance protein NorM</fullName>
    </recommendedName>
    <alternativeName>
        <fullName evidence="9">Multidrug-efflux transporter</fullName>
    </alternativeName>
</protein>
<dbReference type="NCBIfam" id="NF041358">
    <property type="entry name" value="GntT_guanitoxin"/>
    <property type="match status" value="1"/>
</dbReference>
<feature type="transmembrane region" description="Helical" evidence="10">
    <location>
        <begin position="372"/>
        <end position="395"/>
    </location>
</feature>
<evidence type="ECO:0000256" key="6">
    <source>
        <dbReference type="ARBA" id="ARBA00022692"/>
    </source>
</evidence>
<dbReference type="Pfam" id="PF01554">
    <property type="entry name" value="MatE"/>
    <property type="match status" value="2"/>
</dbReference>
<comment type="similarity">
    <text evidence="3">Belongs to the multi antimicrobial extrusion (MATE) (TC 2.A.66.1) family.</text>
</comment>
<dbReference type="AlphaFoldDB" id="A0AAP5I522"/>
<keyword evidence="5" id="KW-0813">Transport</keyword>
<organism evidence="11 12">
    <name type="scientific">Aetokthonos hydrillicola Thurmond2011</name>
    <dbReference type="NCBI Taxonomy" id="2712845"/>
    <lineage>
        <taxon>Bacteria</taxon>
        <taxon>Bacillati</taxon>
        <taxon>Cyanobacteriota</taxon>
        <taxon>Cyanophyceae</taxon>
        <taxon>Nostocales</taxon>
        <taxon>Hapalosiphonaceae</taxon>
        <taxon>Aetokthonos</taxon>
    </lineage>
</organism>
<evidence type="ECO:0000256" key="1">
    <source>
        <dbReference type="ARBA" id="ARBA00003408"/>
    </source>
</evidence>
<comment type="function">
    <text evidence="1">Multidrug efflux pump.</text>
</comment>